<protein>
    <submittedName>
        <fullName evidence="2">Uncharacterized protein</fullName>
    </submittedName>
</protein>
<organism evidence="2 3">
    <name type="scientific">Candida maltosa (strain Xu316)</name>
    <name type="common">Yeast</name>
    <dbReference type="NCBI Taxonomy" id="1245528"/>
    <lineage>
        <taxon>Eukaryota</taxon>
        <taxon>Fungi</taxon>
        <taxon>Dikarya</taxon>
        <taxon>Ascomycota</taxon>
        <taxon>Saccharomycotina</taxon>
        <taxon>Pichiomycetes</taxon>
        <taxon>Debaryomycetaceae</taxon>
        <taxon>Candida/Lodderomyces clade</taxon>
        <taxon>Candida</taxon>
    </lineage>
</organism>
<dbReference type="EMBL" id="AOGT01002174">
    <property type="protein sequence ID" value="EMG46062.1"/>
    <property type="molecule type" value="Genomic_DNA"/>
</dbReference>
<proteinExistence type="predicted"/>
<name>M3HFQ0_CANMX</name>
<evidence type="ECO:0000256" key="1">
    <source>
        <dbReference type="SAM" id="MobiDB-lite"/>
    </source>
</evidence>
<dbReference type="AlphaFoldDB" id="M3HFQ0"/>
<gene>
    <name evidence="2" type="ORF">G210_3706</name>
</gene>
<dbReference type="Proteomes" id="UP000011777">
    <property type="component" value="Unassembled WGS sequence"/>
</dbReference>
<dbReference type="HOGENOM" id="CLU_3142962_0_0_1"/>
<feature type="region of interest" description="Disordered" evidence="1">
    <location>
        <begin position="1"/>
        <end position="26"/>
    </location>
</feature>
<evidence type="ECO:0000313" key="2">
    <source>
        <dbReference type="EMBL" id="EMG46062.1"/>
    </source>
</evidence>
<feature type="compositionally biased region" description="Basic and acidic residues" evidence="1">
    <location>
        <begin position="1"/>
        <end position="21"/>
    </location>
</feature>
<comment type="caution">
    <text evidence="2">The sequence shown here is derived from an EMBL/GenBank/DDBJ whole genome shotgun (WGS) entry which is preliminary data.</text>
</comment>
<sequence>MSVTTDKHNNNQIDQRDRDPQHISISEYRDSSYQVYTMRELVIVRRDNV</sequence>
<reference evidence="2 3" key="1">
    <citation type="submission" date="2013-02" db="EMBL/GenBank/DDBJ databases">
        <title>Genome sequence of Candida maltosa Xu316, a potential industrial strain for xylitol and ethanol production.</title>
        <authorList>
            <person name="Yu J."/>
            <person name="Wang Q."/>
            <person name="Geng X."/>
            <person name="Bao W."/>
            <person name="He P."/>
            <person name="Cai J."/>
        </authorList>
    </citation>
    <scope>NUCLEOTIDE SEQUENCE [LARGE SCALE GENOMIC DNA]</scope>
    <source>
        <strain evidence="3">Xu316</strain>
    </source>
</reference>
<accession>M3HFQ0</accession>
<keyword evidence="3" id="KW-1185">Reference proteome</keyword>
<evidence type="ECO:0000313" key="3">
    <source>
        <dbReference type="Proteomes" id="UP000011777"/>
    </source>
</evidence>